<evidence type="ECO:0008006" key="4">
    <source>
        <dbReference type="Google" id="ProtNLM"/>
    </source>
</evidence>
<protein>
    <recommendedName>
        <fullName evidence="4">DUF4190 domain-containing protein</fullName>
    </recommendedName>
</protein>
<feature type="transmembrane region" description="Helical" evidence="1">
    <location>
        <begin position="103"/>
        <end position="122"/>
    </location>
</feature>
<dbReference type="RefSeq" id="WP_344196617.1">
    <property type="nucleotide sequence ID" value="NZ_BAAAND010000008.1"/>
</dbReference>
<comment type="caution">
    <text evidence="2">The sequence shown here is derived from an EMBL/GenBank/DDBJ whole genome shotgun (WGS) entry which is preliminary data.</text>
</comment>
<name>A0ABN2ECT1_9ACTN</name>
<evidence type="ECO:0000256" key="1">
    <source>
        <dbReference type="SAM" id="Phobius"/>
    </source>
</evidence>
<keyword evidence="1" id="KW-1133">Transmembrane helix</keyword>
<feature type="transmembrane region" description="Helical" evidence="1">
    <location>
        <begin position="74"/>
        <end position="91"/>
    </location>
</feature>
<sequence length="123" mass="12739">MTNGQQIDHRAPQHLWPDYAQARAQQRARDLPAGPAAAQPAGSAVLGTLALTVGLAAVLAPFLPPVDLTAVRQYGAVVLAIPGLALAVVGLDRRRRGRPMAAIGLVVNLFALAILAPLALAFP</sequence>
<keyword evidence="1" id="KW-0472">Membrane</keyword>
<proteinExistence type="predicted"/>
<evidence type="ECO:0000313" key="2">
    <source>
        <dbReference type="EMBL" id="GAA1600941.1"/>
    </source>
</evidence>
<evidence type="ECO:0000313" key="3">
    <source>
        <dbReference type="Proteomes" id="UP001500190"/>
    </source>
</evidence>
<feature type="transmembrane region" description="Helical" evidence="1">
    <location>
        <begin position="44"/>
        <end position="62"/>
    </location>
</feature>
<dbReference type="EMBL" id="BAAAND010000008">
    <property type="protein sequence ID" value="GAA1600941.1"/>
    <property type="molecule type" value="Genomic_DNA"/>
</dbReference>
<keyword evidence="1" id="KW-0812">Transmembrane</keyword>
<dbReference type="Proteomes" id="UP001500190">
    <property type="component" value="Unassembled WGS sequence"/>
</dbReference>
<reference evidence="2 3" key="1">
    <citation type="journal article" date="2019" name="Int. J. Syst. Evol. Microbiol.">
        <title>The Global Catalogue of Microorganisms (GCM) 10K type strain sequencing project: providing services to taxonomists for standard genome sequencing and annotation.</title>
        <authorList>
            <consortium name="The Broad Institute Genomics Platform"/>
            <consortium name="The Broad Institute Genome Sequencing Center for Infectious Disease"/>
            <person name="Wu L."/>
            <person name="Ma J."/>
        </authorList>
    </citation>
    <scope>NUCLEOTIDE SEQUENCE [LARGE SCALE GENOMIC DNA]</scope>
    <source>
        <strain evidence="2 3">JCM 14304</strain>
    </source>
</reference>
<gene>
    <name evidence="2" type="ORF">GCM10009742_56230</name>
</gene>
<organism evidence="2 3">
    <name type="scientific">Kribbella karoonensis</name>
    <dbReference type="NCBI Taxonomy" id="324851"/>
    <lineage>
        <taxon>Bacteria</taxon>
        <taxon>Bacillati</taxon>
        <taxon>Actinomycetota</taxon>
        <taxon>Actinomycetes</taxon>
        <taxon>Propionibacteriales</taxon>
        <taxon>Kribbellaceae</taxon>
        <taxon>Kribbella</taxon>
    </lineage>
</organism>
<keyword evidence="3" id="KW-1185">Reference proteome</keyword>
<accession>A0ABN2ECT1</accession>